<dbReference type="RefSeq" id="WP_209920658.1">
    <property type="nucleotide sequence ID" value="NZ_JAGIOP010000002.1"/>
</dbReference>
<evidence type="ECO:0000313" key="1">
    <source>
        <dbReference type="EMBL" id="MBP2454834.1"/>
    </source>
</evidence>
<accession>A0ABS4ZZA1</accession>
<proteinExistence type="predicted"/>
<protein>
    <submittedName>
        <fullName evidence="1">Uncharacterized protein</fullName>
    </submittedName>
</protein>
<organism evidence="1 2">
    <name type="scientific">Mycolicibacterium lutetiense</name>
    <dbReference type="NCBI Taxonomy" id="1641992"/>
    <lineage>
        <taxon>Bacteria</taxon>
        <taxon>Bacillati</taxon>
        <taxon>Actinomycetota</taxon>
        <taxon>Actinomycetes</taxon>
        <taxon>Mycobacteriales</taxon>
        <taxon>Mycobacteriaceae</taxon>
        <taxon>Mycolicibacterium</taxon>
    </lineage>
</organism>
<name>A0ABS4ZZA1_9MYCO</name>
<evidence type="ECO:0000313" key="2">
    <source>
        <dbReference type="Proteomes" id="UP000694460"/>
    </source>
</evidence>
<comment type="caution">
    <text evidence="1">The sequence shown here is derived from an EMBL/GenBank/DDBJ whole genome shotgun (WGS) entry which is preliminary data.</text>
</comment>
<keyword evidence="2" id="KW-1185">Reference proteome</keyword>
<reference evidence="1 2" key="1">
    <citation type="submission" date="2021-03" db="EMBL/GenBank/DDBJ databases">
        <title>Sequencing the genomes of 1000 actinobacteria strains.</title>
        <authorList>
            <person name="Klenk H.-P."/>
        </authorList>
    </citation>
    <scope>NUCLEOTIDE SEQUENCE [LARGE SCALE GENOMIC DNA]</scope>
    <source>
        <strain evidence="1 2">DSM 46713</strain>
    </source>
</reference>
<sequence length="75" mass="7903">MSRVPGSGGGAIPLLIGEWENEPTMRQDLAHYKTIRAFASADLADTVIVFAPIGDSGTITVEPLTDFGFSVAPLL</sequence>
<dbReference type="EMBL" id="JAGIOP010000002">
    <property type="protein sequence ID" value="MBP2454834.1"/>
    <property type="molecule type" value="Genomic_DNA"/>
</dbReference>
<gene>
    <name evidence="1" type="ORF">JOF57_004747</name>
</gene>
<dbReference type="Proteomes" id="UP000694460">
    <property type="component" value="Unassembled WGS sequence"/>
</dbReference>